<protein>
    <recommendedName>
        <fullName evidence="1">F-box domain-containing protein</fullName>
    </recommendedName>
</protein>
<dbReference type="Pfam" id="PF00646">
    <property type="entry name" value="F-box"/>
    <property type="match status" value="1"/>
</dbReference>
<evidence type="ECO:0000259" key="1">
    <source>
        <dbReference type="Pfam" id="PF00646"/>
    </source>
</evidence>
<dbReference type="EMBL" id="BTSY01000005">
    <property type="protein sequence ID" value="GMT26987.1"/>
    <property type="molecule type" value="Genomic_DNA"/>
</dbReference>
<organism evidence="2 3">
    <name type="scientific">Pristionchus fissidentatus</name>
    <dbReference type="NCBI Taxonomy" id="1538716"/>
    <lineage>
        <taxon>Eukaryota</taxon>
        <taxon>Metazoa</taxon>
        <taxon>Ecdysozoa</taxon>
        <taxon>Nematoda</taxon>
        <taxon>Chromadorea</taxon>
        <taxon>Rhabditida</taxon>
        <taxon>Rhabditina</taxon>
        <taxon>Diplogasteromorpha</taxon>
        <taxon>Diplogasteroidea</taxon>
        <taxon>Neodiplogasteridae</taxon>
        <taxon>Pristionchus</taxon>
    </lineage>
</organism>
<evidence type="ECO:0000313" key="2">
    <source>
        <dbReference type="EMBL" id="GMT26987.1"/>
    </source>
</evidence>
<dbReference type="InterPro" id="IPR001810">
    <property type="entry name" value="F-box_dom"/>
</dbReference>
<accession>A0AAV5W7L6</accession>
<keyword evidence="3" id="KW-1185">Reference proteome</keyword>
<dbReference type="Proteomes" id="UP001432322">
    <property type="component" value="Unassembled WGS sequence"/>
</dbReference>
<comment type="caution">
    <text evidence="2">The sequence shown here is derived from an EMBL/GenBank/DDBJ whole genome shotgun (WGS) entry which is preliminary data.</text>
</comment>
<name>A0AAV5W7L6_9BILA</name>
<sequence length="293" mass="34207">MEDPPEKRRRRSERIAAQLENPDFLNLPDEIIEIIFSNLDFASRSKARVNRRLASIESKMKVEKRKIHYVDIESSRAQFKLLDRNLYGYLNHDLRFSLASFERIARYFEFGHLTVELALTKNHHWNLIEKLPTMDVQSLIFHSHSFQFGQSVQRIARFNLPMIREFMENIDRVIIYCECTSISVDDVSSLRELIRGSEKKIINIGLTRKVANAIADQWMGLRLSRPSRDGSITRSNATIEVYGDVLNRTSRFHNFDGLLETCIEKNANGVQARFRKHSSQNTVQRTVNSLHRL</sequence>
<dbReference type="SUPFAM" id="SSF81383">
    <property type="entry name" value="F-box domain"/>
    <property type="match status" value="1"/>
</dbReference>
<proteinExistence type="predicted"/>
<feature type="domain" description="F-box" evidence="1">
    <location>
        <begin position="24"/>
        <end position="48"/>
    </location>
</feature>
<reference evidence="2" key="1">
    <citation type="submission" date="2023-10" db="EMBL/GenBank/DDBJ databases">
        <title>Genome assembly of Pristionchus species.</title>
        <authorList>
            <person name="Yoshida K."/>
            <person name="Sommer R.J."/>
        </authorList>
    </citation>
    <scope>NUCLEOTIDE SEQUENCE</scope>
    <source>
        <strain evidence="2">RS5133</strain>
    </source>
</reference>
<evidence type="ECO:0000313" key="3">
    <source>
        <dbReference type="Proteomes" id="UP001432322"/>
    </source>
</evidence>
<dbReference type="AlphaFoldDB" id="A0AAV5W7L6"/>
<gene>
    <name evidence="2" type="ORF">PFISCL1PPCAC_18284</name>
</gene>
<dbReference type="InterPro" id="IPR036047">
    <property type="entry name" value="F-box-like_dom_sf"/>
</dbReference>